<protein>
    <recommendedName>
        <fullName evidence="6">DUF202 domain-containing protein</fullName>
    </recommendedName>
</protein>
<dbReference type="KEGG" id="apre:CNX65_15535"/>
<sequence length="112" mass="11916">MVERARFDPGLQPERTLLAWRRTVLAVAATALVSLRVLPPVLGAWSLAVGPVFLVVCAALWALAERRSARAYRALLAHERPELPGAGPLLGLTALVVAVALVALVWALPAHS</sequence>
<feature type="domain" description="DUF202" evidence="6">
    <location>
        <begin position="8"/>
        <end position="72"/>
    </location>
</feature>
<evidence type="ECO:0000256" key="2">
    <source>
        <dbReference type="ARBA" id="ARBA00022692"/>
    </source>
</evidence>
<keyword evidence="3 5" id="KW-1133">Transmembrane helix</keyword>
<evidence type="ECO:0000256" key="1">
    <source>
        <dbReference type="ARBA" id="ARBA00004127"/>
    </source>
</evidence>
<dbReference type="RefSeq" id="WP_096493768.1">
    <property type="nucleotide sequence ID" value="NZ_CP023445.1"/>
</dbReference>
<dbReference type="InterPro" id="IPR003807">
    <property type="entry name" value="DUF202"/>
</dbReference>
<dbReference type="Proteomes" id="UP000218505">
    <property type="component" value="Chromosome"/>
</dbReference>
<organism evidence="7 8">
    <name type="scientific">Actinosynnema pretiosum</name>
    <dbReference type="NCBI Taxonomy" id="42197"/>
    <lineage>
        <taxon>Bacteria</taxon>
        <taxon>Bacillati</taxon>
        <taxon>Actinomycetota</taxon>
        <taxon>Actinomycetes</taxon>
        <taxon>Pseudonocardiales</taxon>
        <taxon>Pseudonocardiaceae</taxon>
        <taxon>Actinosynnema</taxon>
    </lineage>
</organism>
<accession>A0A290Z649</accession>
<gene>
    <name evidence="7" type="ORF">CNX65_15535</name>
</gene>
<feature type="transmembrane region" description="Helical" evidence="5">
    <location>
        <begin position="44"/>
        <end position="64"/>
    </location>
</feature>
<evidence type="ECO:0000313" key="8">
    <source>
        <dbReference type="Proteomes" id="UP000218505"/>
    </source>
</evidence>
<evidence type="ECO:0000259" key="6">
    <source>
        <dbReference type="Pfam" id="PF02656"/>
    </source>
</evidence>
<keyword evidence="8" id="KW-1185">Reference proteome</keyword>
<dbReference type="GO" id="GO:0012505">
    <property type="term" value="C:endomembrane system"/>
    <property type="evidence" value="ECO:0007669"/>
    <property type="project" value="UniProtKB-SubCell"/>
</dbReference>
<evidence type="ECO:0000256" key="3">
    <source>
        <dbReference type="ARBA" id="ARBA00022989"/>
    </source>
</evidence>
<dbReference type="AlphaFoldDB" id="A0A290Z649"/>
<evidence type="ECO:0000313" key="7">
    <source>
        <dbReference type="EMBL" id="ATE54531.1"/>
    </source>
</evidence>
<evidence type="ECO:0000256" key="5">
    <source>
        <dbReference type="SAM" id="Phobius"/>
    </source>
</evidence>
<dbReference type="Pfam" id="PF02656">
    <property type="entry name" value="DUF202"/>
    <property type="match status" value="1"/>
</dbReference>
<dbReference type="EMBL" id="CP023445">
    <property type="protein sequence ID" value="ATE54531.1"/>
    <property type="molecule type" value="Genomic_DNA"/>
</dbReference>
<comment type="subcellular location">
    <subcellularLocation>
        <location evidence="1">Endomembrane system</location>
        <topology evidence="1">Multi-pass membrane protein</topology>
    </subcellularLocation>
</comment>
<name>A0A290Z649_9PSEU</name>
<keyword evidence="4 5" id="KW-0472">Membrane</keyword>
<reference evidence="7" key="1">
    <citation type="submission" date="2017-09" db="EMBL/GenBank/DDBJ databases">
        <title>Complete Genome Sequence of ansamitocin-producing Bacterium Actinosynnema pretiosum X47.</title>
        <authorList>
            <person name="Cao G."/>
            <person name="Zong G."/>
            <person name="Zhong C."/>
            <person name="Fu J."/>
        </authorList>
    </citation>
    <scope>NUCLEOTIDE SEQUENCE [LARGE SCALE GENOMIC DNA]</scope>
    <source>
        <strain evidence="7">X47</strain>
    </source>
</reference>
<feature type="transmembrane region" description="Helical" evidence="5">
    <location>
        <begin position="85"/>
        <end position="108"/>
    </location>
</feature>
<proteinExistence type="predicted"/>
<evidence type="ECO:0000256" key="4">
    <source>
        <dbReference type="ARBA" id="ARBA00023136"/>
    </source>
</evidence>
<keyword evidence="2 5" id="KW-0812">Transmembrane</keyword>